<dbReference type="CDD" id="cd06854">
    <property type="entry name" value="GT_WbpL_WbcO_like"/>
    <property type="match status" value="1"/>
</dbReference>
<evidence type="ECO:0000256" key="6">
    <source>
        <dbReference type="ARBA" id="ARBA00023136"/>
    </source>
</evidence>
<evidence type="ECO:0000256" key="1">
    <source>
        <dbReference type="ARBA" id="ARBA00004651"/>
    </source>
</evidence>
<gene>
    <name evidence="8" type="ORF">QWZ15_00010</name>
</gene>
<keyword evidence="9" id="KW-1185">Reference proteome</keyword>
<reference evidence="9" key="1">
    <citation type="journal article" date="2019" name="Int. J. Syst. Evol. Microbiol.">
        <title>The Global Catalogue of Microorganisms (GCM) 10K type strain sequencing project: providing services to taxonomists for standard genome sequencing and annotation.</title>
        <authorList>
            <consortium name="The Broad Institute Genomics Platform"/>
            <consortium name="The Broad Institute Genome Sequencing Center for Infectious Disease"/>
            <person name="Wu L."/>
            <person name="Ma J."/>
        </authorList>
    </citation>
    <scope>NUCLEOTIDE SEQUENCE [LARGE SCALE GENOMIC DNA]</scope>
    <source>
        <strain evidence="9">CECT 7706</strain>
    </source>
</reference>
<dbReference type="EMBL" id="JAUFQS010000001">
    <property type="protein sequence ID" value="MDN3686194.1"/>
    <property type="molecule type" value="Genomic_DNA"/>
</dbReference>
<feature type="transmembrane region" description="Helical" evidence="7">
    <location>
        <begin position="184"/>
        <end position="206"/>
    </location>
</feature>
<evidence type="ECO:0000256" key="3">
    <source>
        <dbReference type="ARBA" id="ARBA00022679"/>
    </source>
</evidence>
<feature type="transmembrane region" description="Helical" evidence="7">
    <location>
        <begin position="161"/>
        <end position="177"/>
    </location>
</feature>
<comment type="caution">
    <text evidence="8">The sequence shown here is derived from an EMBL/GenBank/DDBJ whole genome shotgun (WGS) entry which is preliminary data.</text>
</comment>
<feature type="transmembrane region" description="Helical" evidence="7">
    <location>
        <begin position="285"/>
        <end position="308"/>
    </location>
</feature>
<organism evidence="8 9">
    <name type="scientific">Cyclobacterium jeungdonense</name>
    <dbReference type="NCBI Taxonomy" id="708087"/>
    <lineage>
        <taxon>Bacteria</taxon>
        <taxon>Pseudomonadati</taxon>
        <taxon>Bacteroidota</taxon>
        <taxon>Cytophagia</taxon>
        <taxon>Cytophagales</taxon>
        <taxon>Cyclobacteriaceae</taxon>
        <taxon>Cyclobacterium</taxon>
    </lineage>
</organism>
<keyword evidence="2" id="KW-1003">Cell membrane</keyword>
<keyword evidence="4 7" id="KW-0812">Transmembrane</keyword>
<feature type="transmembrane region" description="Helical" evidence="7">
    <location>
        <begin position="212"/>
        <end position="233"/>
    </location>
</feature>
<feature type="transmembrane region" description="Helical" evidence="7">
    <location>
        <begin position="45"/>
        <end position="75"/>
    </location>
</feature>
<protein>
    <submittedName>
        <fullName evidence="8">Glycosyltransferase family 4 protein</fullName>
    </submittedName>
</protein>
<evidence type="ECO:0000256" key="7">
    <source>
        <dbReference type="SAM" id="Phobius"/>
    </source>
</evidence>
<feature type="transmembrane region" description="Helical" evidence="7">
    <location>
        <begin position="254"/>
        <end position="279"/>
    </location>
</feature>
<comment type="subcellular location">
    <subcellularLocation>
        <location evidence="1">Cell membrane</location>
        <topology evidence="1">Multi-pass membrane protein</topology>
    </subcellularLocation>
</comment>
<proteinExistence type="predicted"/>
<keyword evidence="6 7" id="KW-0472">Membrane</keyword>
<feature type="transmembrane region" description="Helical" evidence="7">
    <location>
        <begin position="110"/>
        <end position="130"/>
    </location>
</feature>
<feature type="transmembrane region" description="Helical" evidence="7">
    <location>
        <begin position="137"/>
        <end position="155"/>
    </location>
</feature>
<dbReference type="PANTHER" id="PTHR22926:SF3">
    <property type="entry name" value="UNDECAPRENYL-PHOSPHATE ALPHA-N-ACETYLGLUCOSAMINYL 1-PHOSPHATE TRANSFERASE"/>
    <property type="match status" value="1"/>
</dbReference>
<sequence length="321" mass="36274">MYYLIAFFFFLGALLLYFRLAERYRIIDKPNERSSHTQSTIRGGGMVFVLAVALAWLMGAASWPLALAILLVGGISMWDDIRPLHQLPRISAHFLATALLLLDLGQGTHLGVWIPLLFFMLIGWTNLFNFMDGINGITVLYALVALGSFALVPEMSGERELLLLLALACLAFAWFNVRKKARCFAGDVGSVSMAMVLGYLMIKLIILTGNPAYLFFFTIYGLDAVITLLLRLYRRENIFQPHRSHLYQYLANEAGIPHVQVSLAYAGLQLIINGIWVYGVGLETFHWFSAMVFVLLMITGYLGFRYWLIKKNVKNIEKKNS</sequence>
<keyword evidence="3" id="KW-0808">Transferase</keyword>
<name>A0ABT8C074_9BACT</name>
<dbReference type="Pfam" id="PF00953">
    <property type="entry name" value="Glycos_transf_4"/>
    <property type="match status" value="1"/>
</dbReference>
<evidence type="ECO:0000256" key="4">
    <source>
        <dbReference type="ARBA" id="ARBA00022692"/>
    </source>
</evidence>
<evidence type="ECO:0000313" key="8">
    <source>
        <dbReference type="EMBL" id="MDN3686194.1"/>
    </source>
</evidence>
<accession>A0ABT8C074</accession>
<evidence type="ECO:0000256" key="5">
    <source>
        <dbReference type="ARBA" id="ARBA00022989"/>
    </source>
</evidence>
<dbReference type="RefSeq" id="WP_163385837.1">
    <property type="nucleotide sequence ID" value="NZ_JAUFQS010000001.1"/>
</dbReference>
<dbReference type="Proteomes" id="UP001236663">
    <property type="component" value="Unassembled WGS sequence"/>
</dbReference>
<evidence type="ECO:0000313" key="9">
    <source>
        <dbReference type="Proteomes" id="UP001236663"/>
    </source>
</evidence>
<keyword evidence="5 7" id="KW-1133">Transmembrane helix</keyword>
<dbReference type="InterPro" id="IPR000715">
    <property type="entry name" value="Glycosyl_transferase_4"/>
</dbReference>
<dbReference type="PANTHER" id="PTHR22926">
    <property type="entry name" value="PHOSPHO-N-ACETYLMURAMOYL-PENTAPEPTIDE-TRANSFERASE"/>
    <property type="match status" value="1"/>
</dbReference>
<evidence type="ECO:0000256" key="2">
    <source>
        <dbReference type="ARBA" id="ARBA00022475"/>
    </source>
</evidence>